<evidence type="ECO:0000313" key="1">
    <source>
        <dbReference type="EMBL" id="MFB9098477.1"/>
    </source>
</evidence>
<reference evidence="1 2" key="1">
    <citation type="submission" date="2024-09" db="EMBL/GenBank/DDBJ databases">
        <authorList>
            <person name="Sun Q."/>
            <person name="Mori K."/>
        </authorList>
    </citation>
    <scope>NUCLEOTIDE SEQUENCE [LARGE SCALE GENOMIC DNA]</scope>
    <source>
        <strain evidence="1 2">CECT 7955</strain>
    </source>
</reference>
<evidence type="ECO:0000313" key="2">
    <source>
        <dbReference type="Proteomes" id="UP001589607"/>
    </source>
</evidence>
<gene>
    <name evidence="1" type="ORF">ACFFVF_18380</name>
</gene>
<comment type="caution">
    <text evidence="1">The sequence shown here is derived from an EMBL/GenBank/DDBJ whole genome shotgun (WGS) entry which is preliminary data.</text>
</comment>
<name>A0ABV5GSX3_9FLAO</name>
<proteinExistence type="predicted"/>
<dbReference type="Proteomes" id="UP001589607">
    <property type="component" value="Unassembled WGS sequence"/>
</dbReference>
<organism evidence="1 2">
    <name type="scientific">Flavobacterium jumunjinense</name>
    <dbReference type="NCBI Taxonomy" id="998845"/>
    <lineage>
        <taxon>Bacteria</taxon>
        <taxon>Pseudomonadati</taxon>
        <taxon>Bacteroidota</taxon>
        <taxon>Flavobacteriia</taxon>
        <taxon>Flavobacteriales</taxon>
        <taxon>Flavobacteriaceae</taxon>
        <taxon>Flavobacterium</taxon>
    </lineage>
</organism>
<dbReference type="RefSeq" id="WP_236456367.1">
    <property type="nucleotide sequence ID" value="NZ_CBCSGE010000014.1"/>
</dbReference>
<accession>A0ABV5GSX3</accession>
<dbReference type="EMBL" id="JBHMEY010000089">
    <property type="protein sequence ID" value="MFB9098477.1"/>
    <property type="molecule type" value="Genomic_DNA"/>
</dbReference>
<sequence length="209" mass="25154">MNCKKCKNKVLNLSFTEEQKLDIYVLMQNNLKELVEEKLVKEFNLNIDEARNSVQHLNNRNGRCVECEFKKLEGEYIECPNCAAFNYNLNEPMFNLYFCSHLEWSLDFENIENENIKYYVKPFWCDGVHYLPEDTQSLLYKNINKNKQIKTKAWIGYWGDEIYEMKIKFGKKSLKNYKNRKSLIECIPTNNEYTSWIKLFMEEKKIEVN</sequence>
<keyword evidence="2" id="KW-1185">Reference proteome</keyword>
<protein>
    <submittedName>
        <fullName evidence="1">Uncharacterized protein</fullName>
    </submittedName>
</protein>